<organism evidence="4 5">
    <name type="scientific">Citricoccus nitrophenolicus</name>
    <dbReference type="NCBI Taxonomy" id="863575"/>
    <lineage>
        <taxon>Bacteria</taxon>
        <taxon>Bacillati</taxon>
        <taxon>Actinomycetota</taxon>
        <taxon>Actinomycetes</taxon>
        <taxon>Micrococcales</taxon>
        <taxon>Micrococcaceae</taxon>
        <taxon>Citricoccus</taxon>
    </lineage>
</organism>
<dbReference type="Gene3D" id="1.10.357.10">
    <property type="entry name" value="Tetracycline Repressor, domain 2"/>
    <property type="match status" value="1"/>
</dbReference>
<feature type="domain" description="HTH tetR-type" evidence="3">
    <location>
        <begin position="6"/>
        <end position="65"/>
    </location>
</feature>
<dbReference type="RefSeq" id="WP_347918035.1">
    <property type="nucleotide sequence ID" value="NZ_JBDXMX010000001.1"/>
</dbReference>
<dbReference type="Pfam" id="PF17931">
    <property type="entry name" value="TetR_C_23"/>
    <property type="match status" value="1"/>
</dbReference>
<proteinExistence type="predicted"/>
<dbReference type="InterPro" id="IPR009057">
    <property type="entry name" value="Homeodomain-like_sf"/>
</dbReference>
<evidence type="ECO:0000256" key="2">
    <source>
        <dbReference type="PROSITE-ProRule" id="PRU00335"/>
    </source>
</evidence>
<evidence type="ECO:0000259" key="3">
    <source>
        <dbReference type="PROSITE" id="PS50977"/>
    </source>
</evidence>
<protein>
    <submittedName>
        <fullName evidence="4">TetR family transcriptional regulator</fullName>
    </submittedName>
</protein>
<dbReference type="SUPFAM" id="SSF48498">
    <property type="entry name" value="Tetracyclin repressor-like, C-terminal domain"/>
    <property type="match status" value="1"/>
</dbReference>
<dbReference type="InterPro" id="IPR001647">
    <property type="entry name" value="HTH_TetR"/>
</dbReference>
<evidence type="ECO:0000256" key="1">
    <source>
        <dbReference type="ARBA" id="ARBA00023125"/>
    </source>
</evidence>
<name>A0ABV0ID74_9MICC</name>
<reference evidence="4 5" key="1">
    <citation type="submission" date="2024-05" db="EMBL/GenBank/DDBJ databases">
        <authorList>
            <person name="Yi C."/>
        </authorList>
    </citation>
    <scope>NUCLEOTIDE SEQUENCE [LARGE SCALE GENOMIC DNA]</scope>
    <source>
        <strain evidence="4 5">XS13</strain>
    </source>
</reference>
<dbReference type="InterPro" id="IPR036271">
    <property type="entry name" value="Tet_transcr_reg_TetR-rel_C_sf"/>
</dbReference>
<dbReference type="PROSITE" id="PS50977">
    <property type="entry name" value="HTH_TETR_2"/>
    <property type="match status" value="1"/>
</dbReference>
<dbReference type="Proteomes" id="UP001484097">
    <property type="component" value="Unassembled WGS sequence"/>
</dbReference>
<keyword evidence="5" id="KW-1185">Reference proteome</keyword>
<dbReference type="Pfam" id="PF00440">
    <property type="entry name" value="TetR_N"/>
    <property type="match status" value="1"/>
</dbReference>
<evidence type="ECO:0000313" key="5">
    <source>
        <dbReference type="Proteomes" id="UP001484097"/>
    </source>
</evidence>
<dbReference type="EMBL" id="JBDXMX010000001">
    <property type="protein sequence ID" value="MEO9246118.1"/>
    <property type="molecule type" value="Genomic_DNA"/>
</dbReference>
<comment type="caution">
    <text evidence="4">The sequence shown here is derived from an EMBL/GenBank/DDBJ whole genome shotgun (WGS) entry which is preliminary data.</text>
</comment>
<dbReference type="InterPro" id="IPR041673">
    <property type="entry name" value="TetR_C_23"/>
</dbReference>
<keyword evidence="1 2" id="KW-0238">DNA-binding</keyword>
<evidence type="ECO:0000313" key="4">
    <source>
        <dbReference type="EMBL" id="MEO9246118.1"/>
    </source>
</evidence>
<dbReference type="PANTHER" id="PTHR30055">
    <property type="entry name" value="HTH-TYPE TRANSCRIPTIONAL REGULATOR RUTR"/>
    <property type="match status" value="1"/>
</dbReference>
<dbReference type="InterPro" id="IPR050109">
    <property type="entry name" value="HTH-type_TetR-like_transc_reg"/>
</dbReference>
<dbReference type="PANTHER" id="PTHR30055:SF146">
    <property type="entry name" value="HTH-TYPE TRANSCRIPTIONAL DUAL REGULATOR CECR"/>
    <property type="match status" value="1"/>
</dbReference>
<accession>A0ABV0ID74</accession>
<dbReference type="SUPFAM" id="SSF46689">
    <property type="entry name" value="Homeodomain-like"/>
    <property type="match status" value="1"/>
</dbReference>
<gene>
    <name evidence="4" type="ORF">ABDK96_00270</name>
</gene>
<sequence>MAAKSERTRELVLQTALRHLRERGYEATTMRGIAAEAGVSTGNAYYFAGKDELVQELYRRIQQEHRTVAAPRLTPGAPLAENLRTVLHAGLEAMTPYHGLGTGLLTRALSAQRAVSPFSAASGAPRQQAISLMAETLTASRGTPGGALGNRLPQLLWLAYLGVTLHWALDTSPDQQRSRVLVDGLAPLLARTISLVRLPVGRRLSTDVIELLDRLAAPTAPDTTSPTEGRREP</sequence>
<comment type="caution">
    <text evidence="2">Lacks conserved residue(s) required for the propagation of feature annotation.</text>
</comment>